<accession>A0AAX2EP90</accession>
<evidence type="ECO:0000313" key="6">
    <source>
        <dbReference type="Proteomes" id="UP000199173"/>
    </source>
</evidence>
<sequence length="174" mass="19466">MKTLVIVSHPYPEYSHVIKALKETAESMVNVVVRDLEAIYATRDIVFNIAEEQDAYDGVDRVIFMYPTHWFNLTPNLKSYLNEVWSYGWAFGPDGHALKNKEMMVVTSAGAAEQMYSANGLIKSSMADVLAPMKASALYVGMKYLQPLVIYNAVNVSPETMSHLSRELVSHLSA</sequence>
<protein>
    <submittedName>
        <fullName evidence="3">Glutathione-regulated potassium-efflux system ancillary protein KefF</fullName>
    </submittedName>
</protein>
<gene>
    <name evidence="4" type="ORF">SAMN03159428_01159</name>
    <name evidence="3" type="ORF">SAMN03159514_01185</name>
</gene>
<dbReference type="GO" id="GO:0010181">
    <property type="term" value="F:FMN binding"/>
    <property type="evidence" value="ECO:0007669"/>
    <property type="project" value="TreeGrafter"/>
</dbReference>
<name>A0AAX2EP90_9ENTR</name>
<reference evidence="5 6" key="1">
    <citation type="submission" date="2016-10" db="EMBL/GenBank/DDBJ databases">
        <authorList>
            <person name="Varghese N."/>
            <person name="Submissions S."/>
        </authorList>
    </citation>
    <scope>NUCLEOTIDE SEQUENCE [LARGE SCALE GENOMIC DNA]</scope>
    <source>
        <strain evidence="4 5">NFIX06</strain>
        <strain evidence="3 6">NFIX08</strain>
    </source>
</reference>
<dbReference type="GO" id="GO:0003955">
    <property type="term" value="F:NAD(P)H dehydrogenase (quinone) activity"/>
    <property type="evidence" value="ECO:0007669"/>
    <property type="project" value="TreeGrafter"/>
</dbReference>
<dbReference type="InterPro" id="IPR029039">
    <property type="entry name" value="Flavoprotein-like_sf"/>
</dbReference>
<evidence type="ECO:0000313" key="3">
    <source>
        <dbReference type="EMBL" id="SFR03725.1"/>
    </source>
</evidence>
<dbReference type="PANTHER" id="PTHR47307">
    <property type="entry name" value="GLUTATHIONE-REGULATED POTASSIUM-EFFLUX SYSTEM ANCILLARY PROTEIN KEFG"/>
    <property type="match status" value="1"/>
</dbReference>
<comment type="caution">
    <text evidence="3">The sequence shown here is derived from an EMBL/GenBank/DDBJ whole genome shotgun (WGS) entry which is preliminary data.</text>
</comment>
<keyword evidence="5" id="KW-1185">Reference proteome</keyword>
<dbReference type="SUPFAM" id="SSF52218">
    <property type="entry name" value="Flavoproteins"/>
    <property type="match status" value="1"/>
</dbReference>
<dbReference type="Pfam" id="PF02525">
    <property type="entry name" value="Flavodoxin_2"/>
    <property type="match status" value="1"/>
</dbReference>
<dbReference type="RefSeq" id="WP_072438796.1">
    <property type="nucleotide sequence ID" value="NZ_FONC01000004.1"/>
</dbReference>
<dbReference type="EMBL" id="FPAV01000002">
    <property type="protein sequence ID" value="SFT57700.1"/>
    <property type="molecule type" value="Genomic_DNA"/>
</dbReference>
<feature type="domain" description="Flavodoxin-like fold" evidence="2">
    <location>
        <begin position="1"/>
        <end position="161"/>
    </location>
</feature>
<evidence type="ECO:0000313" key="4">
    <source>
        <dbReference type="EMBL" id="SFT57700.1"/>
    </source>
</evidence>
<dbReference type="Proteomes" id="UP000199173">
    <property type="component" value="Unassembled WGS sequence"/>
</dbReference>
<dbReference type="Gene3D" id="3.40.50.360">
    <property type="match status" value="1"/>
</dbReference>
<organism evidence="3 6">
    <name type="scientific">Kosakonia radicincitans</name>
    <dbReference type="NCBI Taxonomy" id="283686"/>
    <lineage>
        <taxon>Bacteria</taxon>
        <taxon>Pseudomonadati</taxon>
        <taxon>Pseudomonadota</taxon>
        <taxon>Gammaproteobacteria</taxon>
        <taxon>Enterobacterales</taxon>
        <taxon>Enterobacteriaceae</taxon>
        <taxon>Kosakonia</taxon>
    </lineage>
</organism>
<keyword evidence="1" id="KW-0560">Oxidoreductase</keyword>
<dbReference type="PANTHER" id="PTHR47307:SF1">
    <property type="entry name" value="GLUTATHIONE-REGULATED POTASSIUM-EFFLUX SYSTEM ANCILLARY PROTEIN KEFG"/>
    <property type="match status" value="1"/>
</dbReference>
<dbReference type="InterPro" id="IPR046980">
    <property type="entry name" value="KefG/KefF"/>
</dbReference>
<evidence type="ECO:0000259" key="2">
    <source>
        <dbReference type="Pfam" id="PF02525"/>
    </source>
</evidence>
<dbReference type="Proteomes" id="UP000198760">
    <property type="component" value="Unassembled WGS sequence"/>
</dbReference>
<evidence type="ECO:0000313" key="5">
    <source>
        <dbReference type="Proteomes" id="UP000198760"/>
    </source>
</evidence>
<dbReference type="EMBL" id="FOYJ01000002">
    <property type="protein sequence ID" value="SFR03725.1"/>
    <property type="molecule type" value="Genomic_DNA"/>
</dbReference>
<evidence type="ECO:0000256" key="1">
    <source>
        <dbReference type="ARBA" id="ARBA00023002"/>
    </source>
</evidence>
<dbReference type="GO" id="GO:0009055">
    <property type="term" value="F:electron transfer activity"/>
    <property type="evidence" value="ECO:0007669"/>
    <property type="project" value="TreeGrafter"/>
</dbReference>
<dbReference type="AlphaFoldDB" id="A0AAX2EP90"/>
<proteinExistence type="predicted"/>
<dbReference type="InterPro" id="IPR003680">
    <property type="entry name" value="Flavodoxin_fold"/>
</dbReference>